<dbReference type="Proteomes" id="UP000222056">
    <property type="component" value="Unassembled WGS sequence"/>
</dbReference>
<reference evidence="3" key="1">
    <citation type="submission" date="2016-10" db="EMBL/GenBank/DDBJ databases">
        <authorList>
            <person name="Varghese N."/>
            <person name="Submissions S."/>
        </authorList>
    </citation>
    <scope>NUCLEOTIDE SEQUENCE [LARGE SCALE GENOMIC DNA]</scope>
    <source>
        <strain evidence="3">ATCC 35263</strain>
    </source>
</reference>
<organism evidence="2 3">
    <name type="scientific">Thermoleophilum album</name>
    <dbReference type="NCBI Taxonomy" id="29539"/>
    <lineage>
        <taxon>Bacteria</taxon>
        <taxon>Bacillati</taxon>
        <taxon>Actinomycetota</taxon>
        <taxon>Thermoleophilia</taxon>
        <taxon>Thermoleophilales</taxon>
        <taxon>Thermoleophilaceae</taxon>
        <taxon>Thermoleophilum</taxon>
    </lineage>
</organism>
<dbReference type="STRING" id="29539.SAMN02745716_1684"/>
<proteinExistence type="predicted"/>
<evidence type="ECO:0000313" key="2">
    <source>
        <dbReference type="EMBL" id="SEH14604.1"/>
    </source>
</evidence>
<feature type="domain" description="PilZ" evidence="1">
    <location>
        <begin position="91"/>
        <end position="191"/>
    </location>
</feature>
<dbReference type="EMBL" id="FNWJ01000002">
    <property type="protein sequence ID" value="SEH14604.1"/>
    <property type="molecule type" value="Genomic_DNA"/>
</dbReference>
<gene>
    <name evidence="2" type="ORF">SAMN02745716_1684</name>
</gene>
<evidence type="ECO:0000259" key="1">
    <source>
        <dbReference type="Pfam" id="PF07238"/>
    </source>
</evidence>
<sequence>MPAPSVVPRRLQRVTLAVRDHELPALVEGEREPGLWTLVLLVPASGLAGTPFPACLKFAGERGLHELHGTLAANDGQGRVLFAVRAGKVEQRRELVRVDVMLPVVLRWQTTVGVRTLRTTTLDLSGGGALVVGPAGMKPGQPLTVCLALGDGGPDLLLRAEVVRVVERTRLALRFTDISDRQRERIIRFTLRYQREQIRRRREVISGG</sequence>
<dbReference type="InterPro" id="IPR009875">
    <property type="entry name" value="PilZ_domain"/>
</dbReference>
<name>A0A1H6FXS6_THEAL</name>
<protein>
    <submittedName>
        <fullName evidence="2">PilZ domain-containing protein</fullName>
    </submittedName>
</protein>
<dbReference type="RefSeq" id="WP_093118105.1">
    <property type="nucleotide sequence ID" value="NZ_FNWJ01000002.1"/>
</dbReference>
<dbReference type="Pfam" id="PF07238">
    <property type="entry name" value="PilZ"/>
    <property type="match status" value="1"/>
</dbReference>
<keyword evidence="3" id="KW-1185">Reference proteome</keyword>
<evidence type="ECO:0000313" key="3">
    <source>
        <dbReference type="Proteomes" id="UP000222056"/>
    </source>
</evidence>
<dbReference type="Gene3D" id="2.40.10.220">
    <property type="entry name" value="predicted glycosyltransferase like domains"/>
    <property type="match status" value="1"/>
</dbReference>
<dbReference type="AlphaFoldDB" id="A0A1H6FXS6"/>
<dbReference type="GO" id="GO:0035438">
    <property type="term" value="F:cyclic-di-GMP binding"/>
    <property type="evidence" value="ECO:0007669"/>
    <property type="project" value="InterPro"/>
</dbReference>
<accession>A0A1H6FXS6</accession>
<dbReference type="SUPFAM" id="SSF141371">
    <property type="entry name" value="PilZ domain-like"/>
    <property type="match status" value="1"/>
</dbReference>